<gene>
    <name evidence="5" type="primary">gph</name>
    <name evidence="5" type="ORF">DSCOOX_45750</name>
</gene>
<dbReference type="GO" id="GO:0008967">
    <property type="term" value="F:phosphoglycolate phosphatase activity"/>
    <property type="evidence" value="ECO:0007669"/>
    <property type="project" value="UniProtKB-EC"/>
</dbReference>
<dbReference type="Gene3D" id="1.10.150.240">
    <property type="entry name" value="Putative phosphatase, domain 2"/>
    <property type="match status" value="1"/>
</dbReference>
<evidence type="ECO:0000256" key="3">
    <source>
        <dbReference type="ARBA" id="ARBA00006171"/>
    </source>
</evidence>
<dbReference type="EMBL" id="AP021879">
    <property type="protein sequence ID" value="BBO91395.1"/>
    <property type="molecule type" value="Genomic_DNA"/>
</dbReference>
<name>A0A5K8AFG2_9BACT</name>
<dbReference type="InterPro" id="IPR023214">
    <property type="entry name" value="HAD_sf"/>
</dbReference>
<sequence length="227" mass="25217">MNTISKEHSGPNGVRGIIFDLDGTLLNTLADIGDSINAMLAEYGFPGHTMDDYRRFIGNGIRMLVMRALPIEGRSSEMMDRCVQRARERYWDNWNRKTRPYDGINELIDALETKGLPKAVLSNKPHDFTVRYIDEYFKGRHFSVVLGQSERFPVKPDPASALEIARQLDLPPSTILFVGDSIVDVQTATAAGMRPVGVGWGFKGTGDLKVNGCPTIVEHPLDILGLI</sequence>
<dbReference type="GO" id="GO:0006281">
    <property type="term" value="P:DNA repair"/>
    <property type="evidence" value="ECO:0007669"/>
    <property type="project" value="TreeGrafter"/>
</dbReference>
<dbReference type="InterPro" id="IPR050155">
    <property type="entry name" value="HAD-like_hydrolase_sf"/>
</dbReference>
<dbReference type="EC" id="3.1.3.18" evidence="4"/>
<proteinExistence type="inferred from homology"/>
<keyword evidence="6" id="KW-1185">Reference proteome</keyword>
<dbReference type="InterPro" id="IPR023198">
    <property type="entry name" value="PGP-like_dom2"/>
</dbReference>
<dbReference type="Proteomes" id="UP000422108">
    <property type="component" value="Chromosome"/>
</dbReference>
<dbReference type="Gene3D" id="3.40.50.1000">
    <property type="entry name" value="HAD superfamily/HAD-like"/>
    <property type="match status" value="1"/>
</dbReference>
<dbReference type="Pfam" id="PF13419">
    <property type="entry name" value="HAD_2"/>
    <property type="match status" value="1"/>
</dbReference>
<dbReference type="NCBIfam" id="TIGR01509">
    <property type="entry name" value="HAD-SF-IA-v3"/>
    <property type="match status" value="1"/>
</dbReference>
<dbReference type="SFLD" id="SFLDG01129">
    <property type="entry name" value="C1.5:_HAD__Beta-PGM__Phosphata"/>
    <property type="match status" value="1"/>
</dbReference>
<accession>A0A5K8AFG2</accession>
<evidence type="ECO:0000313" key="5">
    <source>
        <dbReference type="EMBL" id="BBO91395.1"/>
    </source>
</evidence>
<dbReference type="NCBIfam" id="TIGR01549">
    <property type="entry name" value="HAD-SF-IA-v1"/>
    <property type="match status" value="1"/>
</dbReference>
<dbReference type="RefSeq" id="WP_155312319.1">
    <property type="nucleotide sequence ID" value="NZ_AP021879.1"/>
</dbReference>
<comment type="similarity">
    <text evidence="3">Belongs to the HAD-like hydrolase superfamily. CbbY/CbbZ/Gph/YieH family.</text>
</comment>
<dbReference type="InterPro" id="IPR041492">
    <property type="entry name" value="HAD_2"/>
</dbReference>
<evidence type="ECO:0000256" key="4">
    <source>
        <dbReference type="ARBA" id="ARBA00013078"/>
    </source>
</evidence>
<comment type="catalytic activity">
    <reaction evidence="1">
        <text>2-phosphoglycolate + H2O = glycolate + phosphate</text>
        <dbReference type="Rhea" id="RHEA:14369"/>
        <dbReference type="ChEBI" id="CHEBI:15377"/>
        <dbReference type="ChEBI" id="CHEBI:29805"/>
        <dbReference type="ChEBI" id="CHEBI:43474"/>
        <dbReference type="ChEBI" id="CHEBI:58033"/>
        <dbReference type="EC" id="3.1.3.18"/>
    </reaction>
</comment>
<organism evidence="5 6">
    <name type="scientific">Desulfosarcina ovata subsp. ovata</name>
    <dbReference type="NCBI Taxonomy" id="2752305"/>
    <lineage>
        <taxon>Bacteria</taxon>
        <taxon>Pseudomonadati</taxon>
        <taxon>Thermodesulfobacteriota</taxon>
        <taxon>Desulfobacteria</taxon>
        <taxon>Desulfobacterales</taxon>
        <taxon>Desulfosarcinaceae</taxon>
        <taxon>Desulfosarcina</taxon>
    </lineage>
</organism>
<reference evidence="5 6" key="1">
    <citation type="submission" date="2019-11" db="EMBL/GenBank/DDBJ databases">
        <title>Comparative genomics of hydrocarbon-degrading Desulfosarcina strains.</title>
        <authorList>
            <person name="Watanabe M."/>
            <person name="Kojima H."/>
            <person name="Fukui M."/>
        </authorList>
    </citation>
    <scope>NUCLEOTIDE SEQUENCE [LARGE SCALE GENOMIC DNA]</scope>
    <source>
        <strain evidence="6">oXyS1</strain>
    </source>
</reference>
<dbReference type="GO" id="GO:0005829">
    <property type="term" value="C:cytosol"/>
    <property type="evidence" value="ECO:0007669"/>
    <property type="project" value="TreeGrafter"/>
</dbReference>
<dbReference type="InterPro" id="IPR006439">
    <property type="entry name" value="HAD-SF_hydro_IA"/>
</dbReference>
<dbReference type="AlphaFoldDB" id="A0A5K8AFG2"/>
<evidence type="ECO:0000313" key="6">
    <source>
        <dbReference type="Proteomes" id="UP000422108"/>
    </source>
</evidence>
<dbReference type="InterPro" id="IPR036412">
    <property type="entry name" value="HAD-like_sf"/>
</dbReference>
<comment type="pathway">
    <text evidence="2">Organic acid metabolism; glycolate biosynthesis; glycolate from 2-phosphoglycolate: step 1/1.</text>
</comment>
<dbReference type="PANTHER" id="PTHR43434">
    <property type="entry name" value="PHOSPHOGLYCOLATE PHOSPHATASE"/>
    <property type="match status" value="1"/>
</dbReference>
<protein>
    <recommendedName>
        <fullName evidence="4">phosphoglycolate phosphatase</fullName>
        <ecNumber evidence="4">3.1.3.18</ecNumber>
    </recommendedName>
</protein>
<dbReference type="SFLD" id="SFLDS00003">
    <property type="entry name" value="Haloacid_Dehalogenase"/>
    <property type="match status" value="1"/>
</dbReference>
<dbReference type="SUPFAM" id="SSF56784">
    <property type="entry name" value="HAD-like"/>
    <property type="match status" value="1"/>
</dbReference>
<evidence type="ECO:0000256" key="1">
    <source>
        <dbReference type="ARBA" id="ARBA00000830"/>
    </source>
</evidence>
<dbReference type="PANTHER" id="PTHR43434:SF1">
    <property type="entry name" value="PHOSPHOGLYCOLATE PHOSPHATASE"/>
    <property type="match status" value="1"/>
</dbReference>
<evidence type="ECO:0000256" key="2">
    <source>
        <dbReference type="ARBA" id="ARBA00004818"/>
    </source>
</evidence>